<keyword evidence="4 13" id="KW-0812">Transmembrane</keyword>
<organism evidence="16 17">
    <name type="scientific">Acipenser oxyrinchus oxyrinchus</name>
    <dbReference type="NCBI Taxonomy" id="40147"/>
    <lineage>
        <taxon>Eukaryota</taxon>
        <taxon>Metazoa</taxon>
        <taxon>Chordata</taxon>
        <taxon>Craniata</taxon>
        <taxon>Vertebrata</taxon>
        <taxon>Euteleostomi</taxon>
        <taxon>Actinopterygii</taxon>
        <taxon>Chondrostei</taxon>
        <taxon>Acipenseriformes</taxon>
        <taxon>Acipenseridae</taxon>
        <taxon>Acipenser</taxon>
    </lineage>
</organism>
<dbReference type="PRINTS" id="PR00526">
    <property type="entry name" value="FMETLEUPHER"/>
</dbReference>
<feature type="transmembrane region" description="Helical" evidence="14">
    <location>
        <begin position="121"/>
        <end position="147"/>
    </location>
</feature>
<keyword evidence="3" id="KW-0145">Chemotaxis</keyword>
<protein>
    <submittedName>
        <fullName evidence="16">Chemokine-like receptor 1</fullName>
    </submittedName>
</protein>
<keyword evidence="6 13" id="KW-0297">G-protein coupled receptor</keyword>
<dbReference type="Proteomes" id="UP001230051">
    <property type="component" value="Unassembled WGS sequence"/>
</dbReference>
<evidence type="ECO:0000256" key="9">
    <source>
        <dbReference type="ARBA" id="ARBA00023170"/>
    </source>
</evidence>
<dbReference type="EMBL" id="JAGXEW010000027">
    <property type="protein sequence ID" value="KAK1156435.1"/>
    <property type="molecule type" value="Genomic_DNA"/>
</dbReference>
<evidence type="ECO:0000256" key="10">
    <source>
        <dbReference type="ARBA" id="ARBA00023180"/>
    </source>
</evidence>
<dbReference type="GO" id="GO:0006935">
    <property type="term" value="P:chemotaxis"/>
    <property type="evidence" value="ECO:0007669"/>
    <property type="project" value="UniProtKB-KW"/>
</dbReference>
<feature type="transmembrane region" description="Helical" evidence="14">
    <location>
        <begin position="687"/>
        <end position="708"/>
    </location>
</feature>
<dbReference type="PRINTS" id="PR00237">
    <property type="entry name" value="GPCRRHODOPSN"/>
</dbReference>
<feature type="transmembrane region" description="Helical" evidence="14">
    <location>
        <begin position="256"/>
        <end position="277"/>
    </location>
</feature>
<dbReference type="InterPro" id="IPR017452">
    <property type="entry name" value="GPCR_Rhodpsn_7TM"/>
</dbReference>
<dbReference type="GO" id="GO:0004875">
    <property type="term" value="F:complement receptor activity"/>
    <property type="evidence" value="ECO:0007669"/>
    <property type="project" value="TreeGrafter"/>
</dbReference>
<feature type="transmembrane region" description="Helical" evidence="14">
    <location>
        <begin position="168"/>
        <end position="190"/>
    </location>
</feature>
<keyword evidence="5 14" id="KW-1133">Transmembrane helix</keyword>
<feature type="transmembrane region" description="Helical" evidence="14">
    <location>
        <begin position="363"/>
        <end position="386"/>
    </location>
</feature>
<comment type="caution">
    <text evidence="16">The sequence shown here is derived from an EMBL/GenBank/DDBJ whole genome shotgun (WGS) entry which is preliminary data.</text>
</comment>
<dbReference type="Pfam" id="PF00001">
    <property type="entry name" value="7tm_1"/>
    <property type="match status" value="2"/>
</dbReference>
<feature type="transmembrane region" description="Helical" evidence="14">
    <location>
        <begin position="289"/>
        <end position="311"/>
    </location>
</feature>
<feature type="transmembrane region" description="Helical" evidence="14">
    <location>
        <begin position="514"/>
        <end position="538"/>
    </location>
</feature>
<dbReference type="Gene3D" id="1.20.1070.10">
    <property type="entry name" value="Rhodopsin 7-helix transmembrane proteins"/>
    <property type="match status" value="2"/>
</dbReference>
<sequence length="791" mass="90525">MSTPNHSNTTRNTYIYDDLDYIYDDIFSTYDNGKAVNDSDQIPVKIIPLENRFKYVFIGSYSVILLLGVTLNGLVIFMVSCKMKKTPSSIWFLCLAVTDFLFCLFLPFTIVYAFYDFDWLFGLFLCKMNSYIMFFNMFSSAFLLAIIRLDHGIYTGFACAQNCCTANVAVNVALVTWFVSAILSIPSLVIRNTSVEDGKTICFDSYDIFNNTSAGRNNHLAVLASRILCGIAIPYLVICIVSCFKRSRSKAYKITRVIIFAYFICWVPYHVLMTLALYPEKFNKEVFVIGMPIVNMLAAANSCMNPVIYIVMSQDCKMSWMENAFSRKTCNTSTQLRRINPERERNKYLYTEDIYTSTSLKSYLSPVLGIVLSAAFVCLGLCMQLCTSSDPYHAREARPGIQGIVGRTWQELWGWMCGQPPDWTKKEESRIITMDLDYEDVDDYNYTYSDIYQDLHPSVNYSASSNHPQSHTEDPFKIFIIVLLAVIFLLGGCGNGLVIWMTGFKMKRTVNTTWFLSLAVADFIFCVFIPFSIVHAAYDFHWHFGLVMCKLTSFIMFLNMFISIFLLTLISIDRCVSVIFPVWSQNYRTPRMASVVVLAAWVASALLSTPSLVFRDIHSTDEKTTCYNNYRLASDQSHLSAAERHKAVSLTRFICSFLIPFIVIVICYSIIVAKVRNNRMAKSSKPFRIMAGIIVAFFICWLPYHVFIIMEISHHQHNKQVLHYGMPIVYMLASANSFLNPILYVFMGKDFQQKFRLSVLSRMEKALGEDVQTSRRFSRTNSTNDKVSTHI</sequence>
<keyword evidence="2" id="KW-1003">Cell membrane</keyword>
<evidence type="ECO:0000313" key="17">
    <source>
        <dbReference type="Proteomes" id="UP001230051"/>
    </source>
</evidence>
<dbReference type="GO" id="GO:0004930">
    <property type="term" value="F:G protein-coupled receptor activity"/>
    <property type="evidence" value="ECO:0007669"/>
    <property type="project" value="UniProtKB-KW"/>
</dbReference>
<dbReference type="PROSITE" id="PS50262">
    <property type="entry name" value="G_PROTEIN_RECEP_F1_2"/>
    <property type="match status" value="2"/>
</dbReference>
<evidence type="ECO:0000256" key="3">
    <source>
        <dbReference type="ARBA" id="ARBA00022500"/>
    </source>
</evidence>
<dbReference type="InterPro" id="IPR000826">
    <property type="entry name" value="Formyl_rcpt-rel"/>
</dbReference>
<feature type="transmembrane region" description="Helical" evidence="14">
    <location>
        <begin position="90"/>
        <end position="115"/>
    </location>
</feature>
<evidence type="ECO:0000256" key="12">
    <source>
        <dbReference type="ARBA" id="ARBA00025736"/>
    </source>
</evidence>
<feature type="transmembrane region" description="Helical" evidence="14">
    <location>
        <begin position="544"/>
        <end position="572"/>
    </location>
</feature>
<dbReference type="FunFam" id="1.20.1070.10:FF:000034">
    <property type="entry name" value="G-protein coupled receptor 1"/>
    <property type="match status" value="1"/>
</dbReference>
<feature type="transmembrane region" description="Helical" evidence="14">
    <location>
        <begin position="593"/>
        <end position="614"/>
    </location>
</feature>
<feature type="domain" description="G-protein coupled receptors family 1 profile" evidence="15">
    <location>
        <begin position="71"/>
        <end position="309"/>
    </location>
</feature>
<evidence type="ECO:0000256" key="2">
    <source>
        <dbReference type="ARBA" id="ARBA00022475"/>
    </source>
</evidence>
<evidence type="ECO:0000256" key="14">
    <source>
        <dbReference type="SAM" id="Phobius"/>
    </source>
</evidence>
<feature type="domain" description="G-protein coupled receptors family 1 profile" evidence="15">
    <location>
        <begin position="494"/>
        <end position="744"/>
    </location>
</feature>
<evidence type="ECO:0000259" key="15">
    <source>
        <dbReference type="PROSITE" id="PS50262"/>
    </source>
</evidence>
<evidence type="ECO:0000256" key="11">
    <source>
        <dbReference type="ARBA" id="ARBA00023224"/>
    </source>
</evidence>
<dbReference type="GO" id="GO:0007204">
    <property type="term" value="P:positive regulation of cytosolic calcium ion concentration"/>
    <property type="evidence" value="ECO:0007669"/>
    <property type="project" value="TreeGrafter"/>
</dbReference>
<dbReference type="CDD" id="cd14974">
    <property type="entry name" value="7tmA_Anaphylatoxin_R-like"/>
    <property type="match status" value="1"/>
</dbReference>
<evidence type="ECO:0000256" key="1">
    <source>
        <dbReference type="ARBA" id="ARBA00004651"/>
    </source>
</evidence>
<dbReference type="AlphaFoldDB" id="A0AAD8FT60"/>
<evidence type="ECO:0000256" key="5">
    <source>
        <dbReference type="ARBA" id="ARBA00022989"/>
    </source>
</evidence>
<evidence type="ECO:0000256" key="6">
    <source>
        <dbReference type="ARBA" id="ARBA00023040"/>
    </source>
</evidence>
<keyword evidence="9 13" id="KW-0675">Receptor</keyword>
<comment type="similarity">
    <text evidence="12">Belongs to the chemokine-like receptor (CMKLR) family.</text>
</comment>
<feature type="transmembrane region" description="Helical" evidence="14">
    <location>
        <begin position="650"/>
        <end position="675"/>
    </location>
</feature>
<reference evidence="16" key="1">
    <citation type="submission" date="2022-02" db="EMBL/GenBank/DDBJ databases">
        <title>Atlantic sturgeon de novo genome assembly.</title>
        <authorList>
            <person name="Stock M."/>
            <person name="Klopp C."/>
            <person name="Guiguen Y."/>
            <person name="Cabau C."/>
            <person name="Parinello H."/>
            <person name="Santidrian Yebra-Pimentel E."/>
            <person name="Kuhl H."/>
            <person name="Dirks R.P."/>
            <person name="Guessner J."/>
            <person name="Wuertz S."/>
            <person name="Du K."/>
            <person name="Schartl M."/>
        </authorList>
    </citation>
    <scope>NUCLEOTIDE SEQUENCE</scope>
    <source>
        <strain evidence="16">STURGEONOMICS-FGT-2020</strain>
        <tissue evidence="16">Whole blood</tissue>
    </source>
</reference>
<evidence type="ECO:0000256" key="13">
    <source>
        <dbReference type="RuleBase" id="RU000688"/>
    </source>
</evidence>
<comment type="similarity">
    <text evidence="13">Belongs to the G-protein coupled receptor 1 family.</text>
</comment>
<dbReference type="GO" id="GO:0006954">
    <property type="term" value="P:inflammatory response"/>
    <property type="evidence" value="ECO:0007669"/>
    <property type="project" value="TreeGrafter"/>
</dbReference>
<feature type="transmembrane region" description="Helical" evidence="14">
    <location>
        <begin position="478"/>
        <end position="502"/>
    </location>
</feature>
<dbReference type="InterPro" id="IPR000276">
    <property type="entry name" value="GPCR_Rhodpsn"/>
</dbReference>
<keyword evidence="8" id="KW-1015">Disulfide bond</keyword>
<evidence type="ECO:0000256" key="8">
    <source>
        <dbReference type="ARBA" id="ARBA00023157"/>
    </source>
</evidence>
<dbReference type="GO" id="GO:0005886">
    <property type="term" value="C:plasma membrane"/>
    <property type="evidence" value="ECO:0007669"/>
    <property type="project" value="UniProtKB-SubCell"/>
</dbReference>
<feature type="transmembrane region" description="Helical" evidence="14">
    <location>
        <begin position="55"/>
        <end position="78"/>
    </location>
</feature>
<keyword evidence="10" id="KW-0325">Glycoprotein</keyword>
<feature type="transmembrane region" description="Helical" evidence="14">
    <location>
        <begin position="728"/>
        <end position="747"/>
    </location>
</feature>
<keyword evidence="7 14" id="KW-0472">Membrane</keyword>
<evidence type="ECO:0000256" key="7">
    <source>
        <dbReference type="ARBA" id="ARBA00023136"/>
    </source>
</evidence>
<keyword evidence="11 13" id="KW-0807">Transducer</keyword>
<evidence type="ECO:0000256" key="4">
    <source>
        <dbReference type="ARBA" id="ARBA00022692"/>
    </source>
</evidence>
<dbReference type="PANTHER" id="PTHR24225:SF0">
    <property type="entry name" value="N-FORMYL PEPTIDE RECEPTOR 2"/>
    <property type="match status" value="1"/>
</dbReference>
<dbReference type="PROSITE" id="PS00237">
    <property type="entry name" value="G_PROTEIN_RECEP_F1_1"/>
    <property type="match status" value="1"/>
</dbReference>
<dbReference type="SUPFAM" id="SSF81321">
    <property type="entry name" value="Family A G protein-coupled receptor-like"/>
    <property type="match status" value="2"/>
</dbReference>
<keyword evidence="17" id="KW-1185">Reference proteome</keyword>
<comment type="subcellular location">
    <subcellularLocation>
        <location evidence="1">Cell membrane</location>
        <topology evidence="1">Multi-pass membrane protein</topology>
    </subcellularLocation>
</comment>
<name>A0AAD8FT60_ACIOX</name>
<accession>A0AAD8FT60</accession>
<evidence type="ECO:0000313" key="16">
    <source>
        <dbReference type="EMBL" id="KAK1156435.1"/>
    </source>
</evidence>
<proteinExistence type="inferred from homology"/>
<feature type="transmembrane region" description="Helical" evidence="14">
    <location>
        <begin position="220"/>
        <end position="244"/>
    </location>
</feature>
<dbReference type="GO" id="GO:0007200">
    <property type="term" value="P:phospholipase C-activating G protein-coupled receptor signaling pathway"/>
    <property type="evidence" value="ECO:0007669"/>
    <property type="project" value="TreeGrafter"/>
</dbReference>
<dbReference type="PANTHER" id="PTHR24225">
    <property type="entry name" value="CHEMOTACTIC RECEPTOR"/>
    <property type="match status" value="1"/>
</dbReference>
<gene>
    <name evidence="16" type="primary">CMLKR1</name>
    <name evidence="16" type="ORF">AOXY_G25411</name>
</gene>